<dbReference type="EMBL" id="SIRE01000005">
    <property type="protein sequence ID" value="TBL80094.1"/>
    <property type="molecule type" value="Genomic_DNA"/>
</dbReference>
<dbReference type="EC" id="3.1.-.-" evidence="2"/>
<gene>
    <name evidence="3" type="primary">cas5c</name>
    <name evidence="3" type="ORF">EYB31_06610</name>
</gene>
<comment type="caution">
    <text evidence="3">The sequence shown here is derived from an EMBL/GenBank/DDBJ whole genome shotgun (WGS) entry which is preliminary data.</text>
</comment>
<sequence length="229" mass="26536">MGYGITLQVSGDYALFTRPEMKGERVSYDVMTPSAARGILEAILWKPAIKWIVDRITVLNRIDFESIRRNEVGSKIPPRNVTAAMGGAHVDLHQYPSEDRQQRASLVLRNVAYLIDAHFEMNPSKVGETDTPEKFYNMFLRRARQGQCFHNPYLGCREFAARFQLIDHTEQRLASHYADIEEMDLGWMLWDIEYGEERGKGKTMYSFQPKFYRTMMRNGVIEVSREVGL</sequence>
<comment type="similarity">
    <text evidence="2">Belongs to the CRISPR-associated protein Cas5 family. Subtype I-C/Dvulg subfamily.</text>
</comment>
<organism evidence="3 4">
    <name type="scientific">Paenibacillus thalictri</name>
    <dbReference type="NCBI Taxonomy" id="2527873"/>
    <lineage>
        <taxon>Bacteria</taxon>
        <taxon>Bacillati</taxon>
        <taxon>Bacillota</taxon>
        <taxon>Bacilli</taxon>
        <taxon>Bacillales</taxon>
        <taxon>Paenibacillaceae</taxon>
        <taxon>Paenibacillus</taxon>
    </lineage>
</organism>
<keyword evidence="2" id="KW-0378">Hydrolase</keyword>
<proteinExistence type="inferred from homology"/>
<keyword evidence="2" id="KW-0255">Endonuclease</keyword>
<comment type="function">
    <text evidence="2">CRISPR (clustered regularly interspaced short palindromic repeat) is an adaptive immune system that provides protection against mobile genetic elements (viruses, transposable elements and conjugative plasmids). CRISPR clusters contain spacers, sequences complementary to antecedent mobile elements, and target invading nucleic acids. CRISPR clusters are transcribed and processed into CRISPR RNA (crRNA).</text>
</comment>
<reference evidence="3 4" key="1">
    <citation type="submission" date="2019-02" db="EMBL/GenBank/DDBJ databases">
        <title>Paenibacillus sp. nov., isolated from surface-sterilized tissue of Thalictrum simplex L.</title>
        <authorList>
            <person name="Tuo L."/>
        </authorList>
    </citation>
    <scope>NUCLEOTIDE SEQUENCE [LARGE SCALE GENOMIC DNA]</scope>
    <source>
        <strain evidence="3 4">N2SHLJ1</strain>
    </source>
</reference>
<keyword evidence="4" id="KW-1185">Reference proteome</keyword>
<dbReference type="Pfam" id="PF09704">
    <property type="entry name" value="Cas_Cas5d"/>
    <property type="match status" value="1"/>
</dbReference>
<dbReference type="NCBIfam" id="TIGR02593">
    <property type="entry name" value="CRISPR_cas5"/>
    <property type="match status" value="1"/>
</dbReference>
<dbReference type="GO" id="GO:0004519">
    <property type="term" value="F:endonuclease activity"/>
    <property type="evidence" value="ECO:0007669"/>
    <property type="project" value="UniProtKB-UniRule"/>
</dbReference>
<dbReference type="Gene3D" id="3.30.70.2660">
    <property type="match status" value="1"/>
</dbReference>
<keyword evidence="2" id="KW-0540">Nuclease</keyword>
<dbReference type="GO" id="GO:0003723">
    <property type="term" value="F:RNA binding"/>
    <property type="evidence" value="ECO:0007669"/>
    <property type="project" value="UniProtKB-UniRule"/>
</dbReference>
<dbReference type="AlphaFoldDB" id="A0A4Q9DV02"/>
<evidence type="ECO:0000256" key="1">
    <source>
        <dbReference type="ARBA" id="ARBA00023118"/>
    </source>
</evidence>
<dbReference type="PIRSF" id="PIRSF029950">
    <property type="entry name" value="Cas_CT1134"/>
    <property type="match status" value="1"/>
</dbReference>
<dbReference type="InterPro" id="IPR013422">
    <property type="entry name" value="CRISPR-assoc_prot_Cas5_N"/>
</dbReference>
<name>A0A4Q9DV02_9BACL</name>
<protein>
    <recommendedName>
        <fullName evidence="2">pre-crRNA processing endonuclease</fullName>
        <ecNumber evidence="2">3.1.-.-</ecNumber>
    </recommendedName>
</protein>
<keyword evidence="2" id="KW-0694">RNA-binding</keyword>
<evidence type="ECO:0000313" key="3">
    <source>
        <dbReference type="EMBL" id="TBL80094.1"/>
    </source>
</evidence>
<accession>A0A4Q9DV02</accession>
<dbReference type="InterPro" id="IPR010155">
    <property type="entry name" value="CRISPR-assoc_prot_Cas5d"/>
</dbReference>
<evidence type="ECO:0000313" key="4">
    <source>
        <dbReference type="Proteomes" id="UP000293142"/>
    </source>
</evidence>
<dbReference type="GO" id="GO:0016787">
    <property type="term" value="F:hydrolase activity"/>
    <property type="evidence" value="ECO:0007669"/>
    <property type="project" value="UniProtKB-KW"/>
</dbReference>
<keyword evidence="1 2" id="KW-0051">Antiviral defense</keyword>
<evidence type="ECO:0000256" key="2">
    <source>
        <dbReference type="PIRNR" id="PIRNR029950"/>
    </source>
</evidence>
<dbReference type="NCBIfam" id="TIGR01876">
    <property type="entry name" value="cas_Cas5d"/>
    <property type="match status" value="1"/>
</dbReference>
<dbReference type="InterPro" id="IPR021124">
    <property type="entry name" value="CRISPR-assoc_prot_Cas5"/>
</dbReference>
<dbReference type="Proteomes" id="UP000293142">
    <property type="component" value="Unassembled WGS sequence"/>
</dbReference>
<dbReference type="OrthoDB" id="5621871at2"/>
<dbReference type="RefSeq" id="WP_131012510.1">
    <property type="nucleotide sequence ID" value="NZ_SIRE01000005.1"/>
</dbReference>
<dbReference type="CDD" id="cd09752">
    <property type="entry name" value="Cas5_I-C"/>
    <property type="match status" value="1"/>
</dbReference>
<dbReference type="GO" id="GO:0043571">
    <property type="term" value="P:maintenance of CRISPR repeat elements"/>
    <property type="evidence" value="ECO:0007669"/>
    <property type="project" value="UniProtKB-UniRule"/>
</dbReference>
<dbReference type="GO" id="GO:0051607">
    <property type="term" value="P:defense response to virus"/>
    <property type="evidence" value="ECO:0007669"/>
    <property type="project" value="UniProtKB-UniRule"/>
</dbReference>